<evidence type="ECO:0000256" key="5">
    <source>
        <dbReference type="ARBA" id="ARBA00023136"/>
    </source>
</evidence>
<dbReference type="AlphaFoldDB" id="A0A841L7Q5"/>
<keyword evidence="3 6" id="KW-0812">Transmembrane</keyword>
<evidence type="ECO:0000313" key="8">
    <source>
        <dbReference type="EMBL" id="MBB6229039.1"/>
    </source>
</evidence>
<dbReference type="InterPro" id="IPR051125">
    <property type="entry name" value="ABC-4/HrtB_transporter"/>
</dbReference>
<dbReference type="EMBL" id="JACIIV010000030">
    <property type="protein sequence ID" value="MBB6229039.1"/>
    <property type="molecule type" value="Genomic_DNA"/>
</dbReference>
<keyword evidence="9" id="KW-1185">Reference proteome</keyword>
<evidence type="ECO:0000256" key="4">
    <source>
        <dbReference type="ARBA" id="ARBA00022989"/>
    </source>
</evidence>
<evidence type="ECO:0000256" key="2">
    <source>
        <dbReference type="ARBA" id="ARBA00022475"/>
    </source>
</evidence>
<dbReference type="Pfam" id="PF02687">
    <property type="entry name" value="FtsX"/>
    <property type="match status" value="1"/>
</dbReference>
<feature type="transmembrane region" description="Helical" evidence="6">
    <location>
        <begin position="292"/>
        <end position="310"/>
    </location>
</feature>
<evidence type="ECO:0000256" key="6">
    <source>
        <dbReference type="SAM" id="Phobius"/>
    </source>
</evidence>
<gene>
    <name evidence="8" type="ORF">FHS79_003237</name>
</gene>
<keyword evidence="4 6" id="KW-1133">Transmembrane helix</keyword>
<proteinExistence type="predicted"/>
<accession>A0A841L7Q5</accession>
<dbReference type="PANTHER" id="PTHR43738">
    <property type="entry name" value="ABC TRANSPORTER, MEMBRANE PROTEIN"/>
    <property type="match status" value="1"/>
</dbReference>
<dbReference type="InterPro" id="IPR003838">
    <property type="entry name" value="ABC3_permease_C"/>
</dbReference>
<dbReference type="GO" id="GO:0005886">
    <property type="term" value="C:plasma membrane"/>
    <property type="evidence" value="ECO:0007669"/>
    <property type="project" value="UniProtKB-SubCell"/>
</dbReference>
<evidence type="ECO:0000256" key="3">
    <source>
        <dbReference type="ARBA" id="ARBA00022692"/>
    </source>
</evidence>
<protein>
    <submittedName>
        <fullName evidence="8">Putative ABC transport system permease protein</fullName>
    </submittedName>
</protein>
<evidence type="ECO:0000259" key="7">
    <source>
        <dbReference type="Pfam" id="PF02687"/>
    </source>
</evidence>
<evidence type="ECO:0000256" key="1">
    <source>
        <dbReference type="ARBA" id="ARBA00004651"/>
    </source>
</evidence>
<dbReference type="RefSeq" id="WP_184202412.1">
    <property type="nucleotide sequence ID" value="NZ_JACIIV010000030.1"/>
</dbReference>
<feature type="transmembrane region" description="Helical" evidence="6">
    <location>
        <begin position="20"/>
        <end position="42"/>
    </location>
</feature>
<reference evidence="8 9" key="1">
    <citation type="submission" date="2020-08" db="EMBL/GenBank/DDBJ databases">
        <title>Genomic Encyclopedia of Type Strains, Phase IV (KMG-IV): sequencing the most valuable type-strain genomes for metagenomic binning, comparative biology and taxonomic classification.</title>
        <authorList>
            <person name="Goeker M."/>
        </authorList>
    </citation>
    <scope>NUCLEOTIDE SEQUENCE [LARGE SCALE GENOMIC DNA]</scope>
    <source>
        <strain evidence="8 9">DSM 102189</strain>
    </source>
</reference>
<feature type="transmembrane region" description="Helical" evidence="6">
    <location>
        <begin position="261"/>
        <end position="285"/>
    </location>
</feature>
<comment type="caution">
    <text evidence="8">The sequence shown here is derived from an EMBL/GenBank/DDBJ whole genome shotgun (WGS) entry which is preliminary data.</text>
</comment>
<keyword evidence="2" id="KW-1003">Cell membrane</keyword>
<organism evidence="8 9">
    <name type="scientific">Polymorphobacter multimanifer</name>
    <dbReference type="NCBI Taxonomy" id="1070431"/>
    <lineage>
        <taxon>Bacteria</taxon>
        <taxon>Pseudomonadati</taxon>
        <taxon>Pseudomonadota</taxon>
        <taxon>Alphaproteobacteria</taxon>
        <taxon>Sphingomonadales</taxon>
        <taxon>Sphingosinicellaceae</taxon>
        <taxon>Polymorphobacter</taxon>
    </lineage>
</organism>
<comment type="subcellular location">
    <subcellularLocation>
        <location evidence="1">Cell membrane</location>
        <topology evidence="1">Multi-pass membrane protein</topology>
    </subcellularLocation>
</comment>
<feature type="transmembrane region" description="Helical" evidence="6">
    <location>
        <begin position="344"/>
        <end position="364"/>
    </location>
</feature>
<keyword evidence="5 6" id="KW-0472">Membrane</keyword>
<feature type="domain" description="ABC3 transporter permease C-terminal" evidence="7">
    <location>
        <begin position="265"/>
        <end position="377"/>
    </location>
</feature>
<dbReference type="Proteomes" id="UP000538147">
    <property type="component" value="Unassembled WGS sequence"/>
</dbReference>
<evidence type="ECO:0000313" key="9">
    <source>
        <dbReference type="Proteomes" id="UP000538147"/>
    </source>
</evidence>
<feature type="transmembrane region" description="Helical" evidence="6">
    <location>
        <begin position="316"/>
        <end position="337"/>
    </location>
</feature>
<sequence>MSPATLAWRNLGRNRLRAGLMIVSVAVAFSLFGALFGFSALLDPDAEMATSRDLVVRHRVNILQMLPVRDGEAIARIPGVESVSHQVVMAGHVGSRDHKLPTMMVSAPAYLAQNADDVLLDAATKATFLRTRDGLIADAATATEQGWKPGQLVTITSPSQPRRDGSADWEYRYVGSFTAADGSDSGIKGAIGHFEYLNEGSALGRDRVHWFGLRTRSAADNDRVAAAIDARFANSDSPTKTEPASAMARAFLSQLVDFETVMRVVVGAAFVAILMVVGNTLAMVVRQRVREIGVLRAIGFPAATVLQVVLGEALLVATIGAVTGLVLAAALVAAVAADMGGGDVSIPAGVVAGGLGLALVFGLVTGLPPALAALRIRPAQAFARS</sequence>
<dbReference type="PANTHER" id="PTHR43738:SF3">
    <property type="entry name" value="ABC TRANSPORTER PERMEASE"/>
    <property type="match status" value="1"/>
</dbReference>
<name>A0A841L7Q5_9SPHN</name>